<keyword evidence="1" id="KW-0812">Transmembrane</keyword>
<feature type="transmembrane region" description="Helical" evidence="1">
    <location>
        <begin position="12"/>
        <end position="35"/>
    </location>
</feature>
<comment type="caution">
    <text evidence="3">The sequence shown here is derived from an EMBL/GenBank/DDBJ whole genome shotgun (WGS) entry which is preliminary data.</text>
</comment>
<name>A0ABQ0GLM7_9PEZI</name>
<dbReference type="InterPro" id="IPR046623">
    <property type="entry name" value="DUF6536"/>
</dbReference>
<dbReference type="Proteomes" id="UP001628179">
    <property type="component" value="Unassembled WGS sequence"/>
</dbReference>
<feature type="domain" description="DUF6536" evidence="2">
    <location>
        <begin position="9"/>
        <end position="164"/>
    </location>
</feature>
<accession>A0ABQ0GLM7</accession>
<dbReference type="PANTHER" id="PTHR35395:SF1">
    <property type="entry name" value="DUF6536 DOMAIN-CONTAINING PROTEIN"/>
    <property type="match status" value="1"/>
</dbReference>
<feature type="transmembrane region" description="Helical" evidence="1">
    <location>
        <begin position="580"/>
        <end position="601"/>
    </location>
</feature>
<feature type="transmembrane region" description="Helical" evidence="1">
    <location>
        <begin position="398"/>
        <end position="418"/>
    </location>
</feature>
<dbReference type="EMBL" id="BAAFSV010000005">
    <property type="protein sequence ID" value="GAB1318664.1"/>
    <property type="molecule type" value="Genomic_DNA"/>
</dbReference>
<feature type="transmembrane region" description="Helical" evidence="1">
    <location>
        <begin position="459"/>
        <end position="480"/>
    </location>
</feature>
<gene>
    <name evidence="3" type="ORF">MFIFM68171_08874</name>
</gene>
<keyword evidence="1" id="KW-0472">Membrane</keyword>
<dbReference type="Pfam" id="PF20163">
    <property type="entry name" value="DUF6536"/>
    <property type="match status" value="1"/>
</dbReference>
<keyword evidence="4" id="KW-1185">Reference proteome</keyword>
<proteinExistence type="predicted"/>
<keyword evidence="1" id="KW-1133">Transmembrane helix</keyword>
<reference evidence="3 4" key="1">
    <citation type="submission" date="2024-09" db="EMBL/GenBank/DDBJ databases">
        <title>Itraconazole resistance in Madurella fahalii resulting from another homologue of gene encoding cytochrome P450 14-alpha sterol demethylase (CYP51).</title>
        <authorList>
            <person name="Yoshioka I."/>
            <person name="Fahal A.H."/>
            <person name="Kaneko S."/>
            <person name="Yaguchi T."/>
        </authorList>
    </citation>
    <scope>NUCLEOTIDE SEQUENCE [LARGE SCALE GENOMIC DNA]</scope>
    <source>
        <strain evidence="3 4">IFM 68171</strain>
    </source>
</reference>
<feature type="transmembrane region" description="Helical" evidence="1">
    <location>
        <begin position="118"/>
        <end position="140"/>
    </location>
</feature>
<protein>
    <recommendedName>
        <fullName evidence="2">DUF6536 domain-containing protein</fullName>
    </recommendedName>
</protein>
<dbReference type="RefSeq" id="XP_070920394.1">
    <property type="nucleotide sequence ID" value="XM_071064293.1"/>
</dbReference>
<sequence length="669" mass="73757">MALSRRPRWRKAALWFCAASFASFIANLSFTIWAVTRPGSNIQDGVGILSDQYSCSAVKNINTGIHVAINAISTILLAGSNYCMQFLSAPTRGQIDKAHRRFRWVDIGVPSLRNLLTAVSWGNVVIWVLLSLSSLPLHLFYNSAVFTSISCNNYAVSVVNEAFLTTGNRTALPLYLQTSSMEAMYRGALDGRLERLDRDACFEAYASNFQSSRGDLLLVHYGTDLPESSPYEWDRESRVGYDWSSYGCGRSQAYEWICTDYRVPYQSGTPCEDLIPGLKADLGSWAPFGSPVKECFSLPTAERCKLLFSPTLCWLVTMLNLLKALLILFAALRPDTEPLLTLGDALASFMRVPDESTRRLGLTSKNDIVKSVGSWQESRRLLPEFRRRRKFATVSTGRWFFCLFLFSGALISCLGLLGHGLESIDGARDAAAVMGLGLGALNSKTLLRGPSVGSGWTFLLSNVVLANCPQAVMSVLYFAYNGLFTAISLGTEWDGYAKKRKGLRVSASRPAGAQRSTYFLQLPYRYSIPLLIFSGLLHWLISQSIFLVFLEIYESPAVEDSESWVSANMTNTTTCGWSPAGLVSVIIVGGVMIIFLVASGFRRLRSSTMPVAESCSAAISAACHQIPYDEHAWKEPLQWGAIHFEGDEKGHCSFSNGVVEPLQEGVAYI</sequence>
<evidence type="ECO:0000313" key="4">
    <source>
        <dbReference type="Proteomes" id="UP001628179"/>
    </source>
</evidence>
<evidence type="ECO:0000256" key="1">
    <source>
        <dbReference type="SAM" id="Phobius"/>
    </source>
</evidence>
<evidence type="ECO:0000259" key="2">
    <source>
        <dbReference type="Pfam" id="PF20163"/>
    </source>
</evidence>
<dbReference type="PANTHER" id="PTHR35395">
    <property type="entry name" value="DUF6536 DOMAIN-CONTAINING PROTEIN"/>
    <property type="match status" value="1"/>
</dbReference>
<organism evidence="3 4">
    <name type="scientific">Madurella fahalii</name>
    <dbReference type="NCBI Taxonomy" id="1157608"/>
    <lineage>
        <taxon>Eukaryota</taxon>
        <taxon>Fungi</taxon>
        <taxon>Dikarya</taxon>
        <taxon>Ascomycota</taxon>
        <taxon>Pezizomycotina</taxon>
        <taxon>Sordariomycetes</taxon>
        <taxon>Sordariomycetidae</taxon>
        <taxon>Sordariales</taxon>
        <taxon>Sordariales incertae sedis</taxon>
        <taxon>Madurella</taxon>
    </lineage>
</organism>
<feature type="transmembrane region" description="Helical" evidence="1">
    <location>
        <begin position="530"/>
        <end position="553"/>
    </location>
</feature>
<evidence type="ECO:0000313" key="3">
    <source>
        <dbReference type="EMBL" id="GAB1318664.1"/>
    </source>
</evidence>
<dbReference type="GeneID" id="98179616"/>